<dbReference type="AlphaFoldDB" id="A0A4R6DLP6"/>
<accession>A0A4R6DLP6</accession>
<dbReference type="GO" id="GO:0016705">
    <property type="term" value="F:oxidoreductase activity, acting on paired donors, with incorporation or reduction of molecular oxygen"/>
    <property type="evidence" value="ECO:0007669"/>
    <property type="project" value="InterPro"/>
</dbReference>
<dbReference type="GO" id="GO:0005829">
    <property type="term" value="C:cytosol"/>
    <property type="evidence" value="ECO:0007669"/>
    <property type="project" value="TreeGrafter"/>
</dbReference>
<proteinExistence type="predicted"/>
<comment type="similarity">
    <text evidence="1">To bacterial alkanal monooxygenase alpha and beta chains.</text>
</comment>
<feature type="region of interest" description="Disordered" evidence="2">
    <location>
        <begin position="1"/>
        <end position="20"/>
    </location>
</feature>
<dbReference type="Proteomes" id="UP000295764">
    <property type="component" value="Unassembled WGS sequence"/>
</dbReference>
<dbReference type="NCBIfam" id="TIGR03558">
    <property type="entry name" value="oxido_grp_1"/>
    <property type="match status" value="1"/>
</dbReference>
<dbReference type="FunFam" id="3.20.20.30:FF:000002">
    <property type="entry name" value="LLM class flavin-dependent oxidoreductase"/>
    <property type="match status" value="1"/>
</dbReference>
<dbReference type="SUPFAM" id="SSF51679">
    <property type="entry name" value="Bacterial luciferase-like"/>
    <property type="match status" value="1"/>
</dbReference>
<dbReference type="Gene3D" id="3.20.20.30">
    <property type="entry name" value="Luciferase-like domain"/>
    <property type="match status" value="1"/>
</dbReference>
<name>A0A4R6DLP6_9MICO</name>
<evidence type="ECO:0000259" key="3">
    <source>
        <dbReference type="Pfam" id="PF00296"/>
    </source>
</evidence>
<reference evidence="4 5" key="1">
    <citation type="submission" date="2019-03" db="EMBL/GenBank/DDBJ databases">
        <title>Genomic analyses of the natural microbiome of Caenorhabditis elegans.</title>
        <authorList>
            <person name="Samuel B."/>
        </authorList>
    </citation>
    <scope>NUCLEOTIDE SEQUENCE [LARGE SCALE GENOMIC DNA]</scope>
    <source>
        <strain evidence="4 5">JUb65</strain>
    </source>
</reference>
<evidence type="ECO:0000313" key="5">
    <source>
        <dbReference type="Proteomes" id="UP000295764"/>
    </source>
</evidence>
<dbReference type="PANTHER" id="PTHR30137">
    <property type="entry name" value="LUCIFERASE-LIKE MONOOXYGENASE"/>
    <property type="match status" value="1"/>
</dbReference>
<dbReference type="InterPro" id="IPR036661">
    <property type="entry name" value="Luciferase-like_sf"/>
</dbReference>
<sequence length="372" mass="39201">MRGRHAPPVRQAVRNDGAPVGVGDHMSDASVHLSVLDLATREYGQSNTEALQGSIDMAVHAEKLGYERFWVAEHHGMPGITSSAPAVLLSAVGAATSTIRIGSGGVMLPNHAPLVIAEQFGTLRALYGDRVDLGLGRAPGTDGATAMALRRTDRLDVDDFPDRLADLIGFFTGMSSDNPLSGIRAVPGYGDVPEFWLLGSSGYSAQVAGALGVSFAFAHHFASDNTEAALALYRDSFRPSRFRQTPNALIGVQVVTDEDPAVIEEQSAPGMISFIRMRQGAKPEPVSMEEARAYEFSDLERRFIAARTERQAYGSADEVADKINALVASTGADGVIVAPGAAQARYRHQALDVVAGLHAAGRLVPAGAGAAV</sequence>
<dbReference type="CDD" id="cd00347">
    <property type="entry name" value="Flavin_utilizing_monoxygenases"/>
    <property type="match status" value="1"/>
</dbReference>
<evidence type="ECO:0000256" key="2">
    <source>
        <dbReference type="SAM" id="MobiDB-lite"/>
    </source>
</evidence>
<gene>
    <name evidence="4" type="ORF">EDF64_102182</name>
</gene>
<evidence type="ECO:0000313" key="4">
    <source>
        <dbReference type="EMBL" id="TDN45771.1"/>
    </source>
</evidence>
<protein>
    <submittedName>
        <fullName evidence="4">Luciferase family oxidoreductase group 1</fullName>
    </submittedName>
</protein>
<feature type="domain" description="Luciferase-like" evidence="3">
    <location>
        <begin position="44"/>
        <end position="333"/>
    </location>
</feature>
<dbReference type="EMBL" id="SNVW01000002">
    <property type="protein sequence ID" value="TDN45771.1"/>
    <property type="molecule type" value="Genomic_DNA"/>
</dbReference>
<comment type="caution">
    <text evidence="4">The sequence shown here is derived from an EMBL/GenBank/DDBJ whole genome shotgun (WGS) entry which is preliminary data.</text>
</comment>
<dbReference type="InterPro" id="IPR019949">
    <property type="entry name" value="CmoO-like"/>
</dbReference>
<organism evidence="4 5">
    <name type="scientific">Curtobacterium flaccumfaciens</name>
    <dbReference type="NCBI Taxonomy" id="2035"/>
    <lineage>
        <taxon>Bacteria</taxon>
        <taxon>Bacillati</taxon>
        <taxon>Actinomycetota</taxon>
        <taxon>Actinomycetes</taxon>
        <taxon>Micrococcales</taxon>
        <taxon>Microbacteriaceae</taxon>
        <taxon>Curtobacterium</taxon>
    </lineage>
</organism>
<dbReference type="InterPro" id="IPR050766">
    <property type="entry name" value="Bact_Lucif_Oxidored"/>
</dbReference>
<dbReference type="InterPro" id="IPR011251">
    <property type="entry name" value="Luciferase-like_dom"/>
</dbReference>
<dbReference type="Pfam" id="PF00296">
    <property type="entry name" value="Bac_luciferase"/>
    <property type="match status" value="1"/>
</dbReference>
<dbReference type="PANTHER" id="PTHR30137:SF6">
    <property type="entry name" value="LUCIFERASE-LIKE MONOOXYGENASE"/>
    <property type="match status" value="1"/>
</dbReference>
<evidence type="ECO:0000256" key="1">
    <source>
        <dbReference type="ARBA" id="ARBA00007789"/>
    </source>
</evidence>